<reference evidence="1" key="3">
    <citation type="submission" date="2025-05" db="UniProtKB">
        <authorList>
            <consortium name="Ensembl"/>
        </authorList>
    </citation>
    <scope>IDENTIFICATION</scope>
    <source>
        <strain evidence="1">C57BL/6J</strain>
    </source>
</reference>
<dbReference type="Ensembl" id="ENSMUST00000186777.2">
    <property type="protein sequence ID" value="ENSMUSP00000140799.2"/>
    <property type="gene ID" value="ENSMUSG00000026409.15"/>
</dbReference>
<dbReference type="Proteomes" id="UP000000589">
    <property type="component" value="Chromosome 1"/>
</dbReference>
<dbReference type="ProteomicsDB" id="329084"/>
<dbReference type="GeneTree" id="ENSGT00950000182835"/>
<proteinExistence type="evidence at protein level"/>
<organism evidence="1 2">
    <name type="scientific">Mus musculus</name>
    <name type="common">Mouse</name>
    <dbReference type="NCBI Taxonomy" id="10090"/>
    <lineage>
        <taxon>Eukaryota</taxon>
        <taxon>Metazoa</taxon>
        <taxon>Chordata</taxon>
        <taxon>Craniata</taxon>
        <taxon>Vertebrata</taxon>
        <taxon>Euteleostomi</taxon>
        <taxon>Mammalia</taxon>
        <taxon>Eutheria</taxon>
        <taxon>Euarchontoglires</taxon>
        <taxon>Glires</taxon>
        <taxon>Rodentia</taxon>
        <taxon>Myomorpha</taxon>
        <taxon>Muroidea</taxon>
        <taxon>Muridae</taxon>
        <taxon>Murinae</taxon>
        <taxon>Mus</taxon>
        <taxon>Mus</taxon>
    </lineage>
</organism>
<keyword evidence="2" id="KW-1185">Reference proteome</keyword>
<protein>
    <submittedName>
        <fullName evidence="1">6-phosphofructo-2-kinase/fructose-2,6-biphosphatase 2</fullName>
    </submittedName>
</protein>
<dbReference type="VEuPathDB" id="HostDB:ENSMUSG00000026409"/>
<dbReference type="Bgee" id="ENSMUSG00000026409">
    <property type="expression patterns" value="Expressed in retinal neural layer and 222 other cell types or tissues"/>
</dbReference>
<evidence type="ECO:0007829" key="3">
    <source>
        <dbReference type="ProteomicsDB" id="A0A087WRW5"/>
    </source>
</evidence>
<sequence length="55" mass="6212">MSENSTFSPEDCNSSYKPHASNLRRAGKTCCEFCMGFLYDQLPNTHCYDWLASPG</sequence>
<name>A0A087WRW5_MOUSE</name>
<evidence type="ECO:0000313" key="1">
    <source>
        <dbReference type="Ensembl" id="ENSMUSP00000140799.2"/>
    </source>
</evidence>
<accession>A0A087WRW5</accession>
<dbReference type="AlphaFoldDB" id="A0A087WRW5"/>
<dbReference type="ExpressionAtlas" id="A0A087WRW5">
    <property type="expression patterns" value="baseline and differential"/>
</dbReference>
<evidence type="ECO:0000313" key="2">
    <source>
        <dbReference type="Proteomes" id="UP000000589"/>
    </source>
</evidence>
<dbReference type="Antibodypedia" id="34592">
    <property type="antibodies" value="430 antibodies from 37 providers"/>
</dbReference>
<gene>
    <name evidence="1" type="primary">Pfkfb2</name>
</gene>
<reference evidence="1 2" key="1">
    <citation type="journal article" date="2009" name="PLoS Biol.">
        <title>Lineage-specific biology revealed by a finished genome assembly of the mouse.</title>
        <authorList>
            <consortium name="Mouse Genome Sequencing Consortium"/>
            <person name="Church D.M."/>
            <person name="Goodstadt L."/>
            <person name="Hillier L.W."/>
            <person name="Zody M.C."/>
            <person name="Goldstein S."/>
            <person name="She X."/>
            <person name="Bult C.J."/>
            <person name="Agarwala R."/>
            <person name="Cherry J.L."/>
            <person name="DiCuccio M."/>
            <person name="Hlavina W."/>
            <person name="Kapustin Y."/>
            <person name="Meric P."/>
            <person name="Maglott D."/>
            <person name="Birtle Z."/>
            <person name="Marques A.C."/>
            <person name="Graves T."/>
            <person name="Zhou S."/>
            <person name="Teague B."/>
            <person name="Potamousis K."/>
            <person name="Churas C."/>
            <person name="Place M."/>
            <person name="Herschleb J."/>
            <person name="Runnheim R."/>
            <person name="Forrest D."/>
            <person name="Amos-Landgraf J."/>
            <person name="Schwartz D.C."/>
            <person name="Cheng Z."/>
            <person name="Lindblad-Toh K."/>
            <person name="Eichler E.E."/>
            <person name="Ponting C.P."/>
        </authorList>
    </citation>
    <scope>NUCLEOTIDE SEQUENCE [LARGE SCALE GENOMIC DNA]</scope>
    <source>
        <strain evidence="1 2">C57BL/6J</strain>
    </source>
</reference>
<dbReference type="MGI" id="MGI:107815">
    <property type="gene designation" value="Pfkfb2"/>
</dbReference>
<dbReference type="Ensembl" id="ENSMUST00000186867.7">
    <property type="protein sequence ID" value="ENSMUSP00000140068.2"/>
    <property type="gene ID" value="ENSMUSG00000026409.15"/>
</dbReference>
<reference evidence="1" key="2">
    <citation type="journal article" date="2011" name="PLoS Biol.">
        <title>Modernizing reference genome assemblies.</title>
        <authorList>
            <person name="Church D.M."/>
            <person name="Schneider V.A."/>
            <person name="Graves T."/>
            <person name="Auger K."/>
            <person name="Cunningham F."/>
            <person name="Bouk N."/>
            <person name="Chen H.C."/>
            <person name="Agarwala R."/>
            <person name="McLaren W.M."/>
            <person name="Ritchie G.R."/>
            <person name="Albracht D."/>
            <person name="Kremitzki M."/>
            <person name="Rock S."/>
            <person name="Kotkiewicz H."/>
            <person name="Kremitzki C."/>
            <person name="Wollam A."/>
            <person name="Trani L."/>
            <person name="Fulton L."/>
            <person name="Fulton R."/>
            <person name="Matthews L."/>
            <person name="Whitehead S."/>
            <person name="Chow W."/>
            <person name="Torrance J."/>
            <person name="Dunn M."/>
            <person name="Harden G."/>
            <person name="Threadgold G."/>
            <person name="Wood J."/>
            <person name="Collins J."/>
            <person name="Heath P."/>
            <person name="Griffiths G."/>
            <person name="Pelan S."/>
            <person name="Grafham D."/>
            <person name="Eichler E.E."/>
            <person name="Weinstock G."/>
            <person name="Mardis E.R."/>
            <person name="Wilson R.K."/>
            <person name="Howe K."/>
            <person name="Flicek P."/>
            <person name="Hubbard T."/>
        </authorList>
    </citation>
    <scope>NUCLEOTIDE SEQUENCE [LARGE SCALE GENOMIC DNA]</scope>
    <source>
        <strain evidence="1">C57BL/6J</strain>
    </source>
</reference>
<dbReference type="HOGENOM" id="CLU_3031755_0_0_1"/>
<keyword evidence="3" id="KW-1267">Proteomics identification</keyword>